<evidence type="ECO:0000256" key="11">
    <source>
        <dbReference type="ARBA" id="ARBA00023139"/>
    </source>
</evidence>
<reference evidence="17 18" key="1">
    <citation type="submission" date="2015-08" db="EMBL/GenBank/DDBJ databases">
        <title>Genome sequence of Streptococcus phocae subsp. phocae ATCC 51973T isolated from liver specimen obtained from seal.</title>
        <authorList>
            <person name="Avendano-Herrera R."/>
        </authorList>
    </citation>
    <scope>NUCLEOTIDE SEQUENCE [LARGE SCALE GENOMIC DNA]</scope>
    <source>
        <strain evidence="17 18">ATCC 51973</strain>
    </source>
</reference>
<dbReference type="GO" id="GO:0020037">
    <property type="term" value="F:heme binding"/>
    <property type="evidence" value="ECO:0007669"/>
    <property type="project" value="InterPro"/>
</dbReference>
<dbReference type="PATRIC" id="fig|119224.3.peg.615"/>
<keyword evidence="9" id="KW-0408">Iron</keyword>
<evidence type="ECO:0000256" key="10">
    <source>
        <dbReference type="ARBA" id="ARBA00023136"/>
    </source>
</evidence>
<dbReference type="GO" id="GO:0071281">
    <property type="term" value="P:cellular response to iron ion"/>
    <property type="evidence" value="ECO:0007669"/>
    <property type="project" value="TreeGrafter"/>
</dbReference>
<dbReference type="AlphaFoldDB" id="A0A0N8FX68"/>
<evidence type="ECO:0000256" key="8">
    <source>
        <dbReference type="ARBA" id="ARBA00022729"/>
    </source>
</evidence>
<feature type="domain" description="Fe/B12 periplasmic-binding" evidence="16">
    <location>
        <begin position="35"/>
        <end position="291"/>
    </location>
</feature>
<dbReference type="NCBIfam" id="NF038402">
    <property type="entry name" value="TroA_like"/>
    <property type="match status" value="1"/>
</dbReference>
<comment type="caution">
    <text evidence="17">The sequence shown here is derived from an EMBL/GenBank/DDBJ whole genome shotgun (WGS) entry which is preliminary data.</text>
</comment>
<dbReference type="Proteomes" id="UP000049578">
    <property type="component" value="Unassembled WGS sequence"/>
</dbReference>
<evidence type="ECO:0000313" key="18">
    <source>
        <dbReference type="Proteomes" id="UP000049578"/>
    </source>
</evidence>
<dbReference type="PROSITE" id="PS50983">
    <property type="entry name" value="FE_B12_PBP"/>
    <property type="match status" value="1"/>
</dbReference>
<keyword evidence="4" id="KW-0813">Transport</keyword>
<dbReference type="RefSeq" id="WP_054278830.1">
    <property type="nucleotide sequence ID" value="NZ_LHQM01000020.1"/>
</dbReference>
<dbReference type="InterPro" id="IPR019957">
    <property type="entry name" value="ABC_transptr_haem-bd_IsdE"/>
</dbReference>
<evidence type="ECO:0000256" key="1">
    <source>
        <dbReference type="ARBA" id="ARBA00001970"/>
    </source>
</evidence>
<evidence type="ECO:0000256" key="12">
    <source>
        <dbReference type="ARBA" id="ARBA00023288"/>
    </source>
</evidence>
<dbReference type="Gene3D" id="3.40.50.1980">
    <property type="entry name" value="Nitrogenase molybdenum iron protein domain"/>
    <property type="match status" value="2"/>
</dbReference>
<evidence type="ECO:0000256" key="13">
    <source>
        <dbReference type="ARBA" id="ARBA00031148"/>
    </source>
</evidence>
<dbReference type="InterPro" id="IPR050902">
    <property type="entry name" value="ABC_Transporter_SBP"/>
</dbReference>
<keyword evidence="5" id="KW-1003">Cell membrane</keyword>
<comment type="similarity">
    <text evidence="2">Belongs to the bacterial solute-binding protein 8 family.</text>
</comment>
<dbReference type="Pfam" id="PF01497">
    <property type="entry name" value="Peripla_BP_2"/>
    <property type="match status" value="1"/>
</dbReference>
<keyword evidence="7" id="KW-0479">Metal-binding</keyword>
<dbReference type="GO" id="GO:0015886">
    <property type="term" value="P:heme transport"/>
    <property type="evidence" value="ECO:0007669"/>
    <property type="project" value="InterPro"/>
</dbReference>
<keyword evidence="6" id="KW-0349">Heme</keyword>
<keyword evidence="12" id="KW-0449">Lipoprotein</keyword>
<evidence type="ECO:0000256" key="7">
    <source>
        <dbReference type="ARBA" id="ARBA00022723"/>
    </source>
</evidence>
<sequence>MTKLIKVVVLALAGLSLSACVDQHPEQSKSHSNDRIVATSVAVVDIADKLNLDLVGVCDSNLYTLPKRYDGVKRVGLPMNPDMEIIASLKPDWILSPNSLQNDLEPKYKQLDAEYGFLNLTSVEGMYQSIDDLGKLFGREKEAKQLQEDYHQFYKTFKAKHKGKKKPKVLILMGLPGSYLIATNQSYVGNLLDLAGGDNVYHSDDKEFLSANPEDILKKQPDIILRTAHAIPDKVKDMFDKEFAENDIWKHFDAVKAKKVYDLDNHLFGMSAKFNYKEALDALSQIFYDTKKDE</sequence>
<name>A0A0N8FX68_9STRE</name>
<evidence type="ECO:0000256" key="5">
    <source>
        <dbReference type="ARBA" id="ARBA00022475"/>
    </source>
</evidence>
<dbReference type="STRING" id="119224.AKK44_05370"/>
<comment type="cofactor">
    <cofactor evidence="1">
        <name>heme b</name>
        <dbReference type="ChEBI" id="CHEBI:60344"/>
    </cofactor>
</comment>
<evidence type="ECO:0000256" key="3">
    <source>
        <dbReference type="ARBA" id="ARBA00015862"/>
    </source>
</evidence>
<evidence type="ECO:0000256" key="15">
    <source>
        <dbReference type="SAM" id="SignalP"/>
    </source>
</evidence>
<evidence type="ECO:0000256" key="9">
    <source>
        <dbReference type="ARBA" id="ARBA00023004"/>
    </source>
</evidence>
<feature type="signal peptide" evidence="15">
    <location>
        <begin position="1"/>
        <end position="21"/>
    </location>
</feature>
<keyword evidence="18" id="KW-1185">Reference proteome</keyword>
<keyword evidence="10" id="KW-0472">Membrane</keyword>
<dbReference type="SUPFAM" id="SSF53807">
    <property type="entry name" value="Helical backbone' metal receptor"/>
    <property type="match status" value="1"/>
</dbReference>
<keyword evidence="8 15" id="KW-0732">Signal</keyword>
<accession>A0A0N8FX68</accession>
<protein>
    <recommendedName>
        <fullName evidence="3">High-affinity heme uptake system protein IsdE</fullName>
    </recommendedName>
    <alternativeName>
        <fullName evidence="14">Iron-regulated surface determinant protein E</fullName>
    </alternativeName>
    <alternativeName>
        <fullName evidence="13">Staphylococcal iron-regulated protein F</fullName>
    </alternativeName>
</protein>
<proteinExistence type="inferred from homology"/>
<dbReference type="InterPro" id="IPR054828">
    <property type="entry name" value="Vit_B12_bind_prot"/>
</dbReference>
<evidence type="ECO:0000256" key="2">
    <source>
        <dbReference type="ARBA" id="ARBA00008814"/>
    </source>
</evidence>
<gene>
    <name evidence="17" type="ORF">AKK44_05370</name>
</gene>
<dbReference type="NCBIfam" id="TIGR03659">
    <property type="entry name" value="IsdE"/>
    <property type="match status" value="1"/>
</dbReference>
<dbReference type="InterPro" id="IPR002491">
    <property type="entry name" value="ABC_transptr_periplasmic_BD"/>
</dbReference>
<dbReference type="EMBL" id="LHQM01000020">
    <property type="protein sequence ID" value="KPJ22291.1"/>
    <property type="molecule type" value="Genomic_DNA"/>
</dbReference>
<organism evidence="17 18">
    <name type="scientific">Streptococcus phocae</name>
    <dbReference type="NCBI Taxonomy" id="119224"/>
    <lineage>
        <taxon>Bacteria</taxon>
        <taxon>Bacillati</taxon>
        <taxon>Bacillota</taxon>
        <taxon>Bacilli</taxon>
        <taxon>Lactobacillales</taxon>
        <taxon>Streptococcaceae</taxon>
        <taxon>Streptococcus</taxon>
    </lineage>
</organism>
<evidence type="ECO:0000256" key="4">
    <source>
        <dbReference type="ARBA" id="ARBA00022448"/>
    </source>
</evidence>
<dbReference type="PROSITE" id="PS51257">
    <property type="entry name" value="PROKAR_LIPOPROTEIN"/>
    <property type="match status" value="1"/>
</dbReference>
<evidence type="ECO:0000259" key="16">
    <source>
        <dbReference type="PROSITE" id="PS50983"/>
    </source>
</evidence>
<dbReference type="GO" id="GO:0016020">
    <property type="term" value="C:membrane"/>
    <property type="evidence" value="ECO:0007669"/>
    <property type="project" value="InterPro"/>
</dbReference>
<evidence type="ECO:0000313" key="17">
    <source>
        <dbReference type="EMBL" id="KPJ22291.1"/>
    </source>
</evidence>
<feature type="chain" id="PRO_5039338990" description="High-affinity heme uptake system protein IsdE" evidence="15">
    <location>
        <begin position="22"/>
        <end position="294"/>
    </location>
</feature>
<dbReference type="PANTHER" id="PTHR30535">
    <property type="entry name" value="VITAMIN B12-BINDING PROTEIN"/>
    <property type="match status" value="1"/>
</dbReference>
<evidence type="ECO:0000256" key="6">
    <source>
        <dbReference type="ARBA" id="ARBA00022617"/>
    </source>
</evidence>
<dbReference type="PANTHER" id="PTHR30535:SF36">
    <property type="entry name" value="HIGH-AFFINITY HEME UPTAKE SYSTEM PROTEIN ISDE"/>
    <property type="match status" value="1"/>
</dbReference>
<keyword evidence="11" id="KW-0564">Palmitate</keyword>
<dbReference type="GO" id="GO:0046872">
    <property type="term" value="F:metal ion binding"/>
    <property type="evidence" value="ECO:0007669"/>
    <property type="project" value="UniProtKB-KW"/>
</dbReference>
<evidence type="ECO:0000256" key="14">
    <source>
        <dbReference type="ARBA" id="ARBA00031463"/>
    </source>
</evidence>